<evidence type="ECO:0000313" key="2">
    <source>
        <dbReference type="Proteomes" id="UP000492821"/>
    </source>
</evidence>
<dbReference type="AlphaFoldDB" id="A0A7E4V4I8"/>
<dbReference type="Gene3D" id="3.90.79.10">
    <property type="entry name" value="Nucleoside Triphosphate Pyrophosphohydrolase"/>
    <property type="match status" value="1"/>
</dbReference>
<proteinExistence type="predicted"/>
<dbReference type="PANTHER" id="PTHR13124">
    <property type="entry name" value="39S RIBOSOMAL PROTEIN L46, MITOCHONDRIAL PRECURSOR-RELATED"/>
    <property type="match status" value="1"/>
</dbReference>
<accession>A0A7E4V4I8</accession>
<evidence type="ECO:0000313" key="3">
    <source>
        <dbReference type="WBParaSite" id="Pan_g15964.t1"/>
    </source>
</evidence>
<feature type="domain" description="Large ribosomal subunit protein mL46 N-terminal" evidence="1">
    <location>
        <begin position="24"/>
        <end position="119"/>
    </location>
</feature>
<dbReference type="InterPro" id="IPR040008">
    <property type="entry name" value="Ribosomal_mL46"/>
</dbReference>
<keyword evidence="2" id="KW-1185">Reference proteome</keyword>
<evidence type="ECO:0000259" key="1">
    <source>
        <dbReference type="Pfam" id="PF11788"/>
    </source>
</evidence>
<dbReference type="Proteomes" id="UP000492821">
    <property type="component" value="Unassembled WGS sequence"/>
</dbReference>
<reference evidence="3" key="2">
    <citation type="submission" date="2020-10" db="UniProtKB">
        <authorList>
            <consortium name="WormBaseParasite"/>
        </authorList>
    </citation>
    <scope>IDENTIFICATION</scope>
</reference>
<dbReference type="Pfam" id="PF11788">
    <property type="entry name" value="MRP-L46"/>
    <property type="match status" value="1"/>
</dbReference>
<dbReference type="WBParaSite" id="Pan_g15964.t1">
    <property type="protein sequence ID" value="Pan_g15964.t1"/>
    <property type="gene ID" value="Pan_g15964"/>
</dbReference>
<sequence>MLKLGSRLLQAAPGAPAAAASGKYDIFASIAICRSPVVAPELTDIQQKFSAMHAEIEAENAYKSNFELRHEKDLVLIAKRKELEAAGKDLSLLEGEIGVTAAMQEEDWIRRQNSVLETTNATRHAGEENENTKTLSRYFDKKLLLLVQQKFDNSAAKYASPWILPQIKNNGEPLRQTVEKCVGEVFDENVKLTIFGNAPFWHITYKYPKKLIESTKSGTIGGKIFVYQGFIENAKSDPKINSKWIQNYQWATANELTPLLAKSKLYKSPLQHVLYE</sequence>
<reference evidence="2" key="1">
    <citation type="journal article" date="2013" name="Genetics">
        <title>The draft genome and transcriptome of Panagrellus redivivus are shaped by the harsh demands of a free-living lifestyle.</title>
        <authorList>
            <person name="Srinivasan J."/>
            <person name="Dillman A.R."/>
            <person name="Macchietto M.G."/>
            <person name="Heikkinen L."/>
            <person name="Lakso M."/>
            <person name="Fracchia K.M."/>
            <person name="Antoshechkin I."/>
            <person name="Mortazavi A."/>
            <person name="Wong G."/>
            <person name="Sternberg P.W."/>
        </authorList>
    </citation>
    <scope>NUCLEOTIDE SEQUENCE [LARGE SCALE GENOMIC DNA]</scope>
    <source>
        <strain evidence="2">MT8872</strain>
    </source>
</reference>
<dbReference type="GO" id="GO:0003735">
    <property type="term" value="F:structural constituent of ribosome"/>
    <property type="evidence" value="ECO:0007669"/>
    <property type="project" value="InterPro"/>
</dbReference>
<dbReference type="PANTHER" id="PTHR13124:SF12">
    <property type="entry name" value="LARGE RIBOSOMAL SUBUNIT PROTEIN ML46"/>
    <property type="match status" value="1"/>
</dbReference>
<dbReference type="GO" id="GO:0005762">
    <property type="term" value="C:mitochondrial large ribosomal subunit"/>
    <property type="evidence" value="ECO:0007669"/>
    <property type="project" value="TreeGrafter"/>
</dbReference>
<name>A0A7E4V4I8_PANRE</name>
<protein>
    <submittedName>
        <fullName evidence="3">MRP-L46 domain-containing protein</fullName>
    </submittedName>
</protein>
<dbReference type="InterPro" id="IPR021757">
    <property type="entry name" value="Ribosomal_mL46_N"/>
</dbReference>
<organism evidence="2 3">
    <name type="scientific">Panagrellus redivivus</name>
    <name type="common">Microworm</name>
    <dbReference type="NCBI Taxonomy" id="6233"/>
    <lineage>
        <taxon>Eukaryota</taxon>
        <taxon>Metazoa</taxon>
        <taxon>Ecdysozoa</taxon>
        <taxon>Nematoda</taxon>
        <taxon>Chromadorea</taxon>
        <taxon>Rhabditida</taxon>
        <taxon>Tylenchina</taxon>
        <taxon>Panagrolaimomorpha</taxon>
        <taxon>Panagrolaimoidea</taxon>
        <taxon>Panagrolaimidae</taxon>
        <taxon>Panagrellus</taxon>
    </lineage>
</organism>